<organism evidence="1 2">
    <name type="scientific">Parascaris equorum</name>
    <name type="common">Equine roundworm</name>
    <dbReference type="NCBI Taxonomy" id="6256"/>
    <lineage>
        <taxon>Eukaryota</taxon>
        <taxon>Metazoa</taxon>
        <taxon>Ecdysozoa</taxon>
        <taxon>Nematoda</taxon>
        <taxon>Chromadorea</taxon>
        <taxon>Rhabditida</taxon>
        <taxon>Spirurina</taxon>
        <taxon>Ascaridomorpha</taxon>
        <taxon>Ascaridoidea</taxon>
        <taxon>Ascarididae</taxon>
        <taxon>Parascaris</taxon>
    </lineage>
</organism>
<evidence type="ECO:0000313" key="2">
    <source>
        <dbReference type="WBParaSite" id="PEQ_0001121001-mRNA-1"/>
    </source>
</evidence>
<sequence>MKEKITCRILPLLHRFKGSFLKCKNDLLKSIASTNASTARICSPEMALQ</sequence>
<proteinExistence type="predicted"/>
<reference evidence="2" key="1">
    <citation type="submission" date="2022-11" db="UniProtKB">
        <authorList>
            <consortium name="WormBaseParasite"/>
        </authorList>
    </citation>
    <scope>IDENTIFICATION</scope>
</reference>
<dbReference type="AlphaFoldDB" id="A0A914RXI4"/>
<evidence type="ECO:0000313" key="1">
    <source>
        <dbReference type="Proteomes" id="UP000887564"/>
    </source>
</evidence>
<accession>A0A914RXI4</accession>
<keyword evidence="1" id="KW-1185">Reference proteome</keyword>
<name>A0A914RXI4_PAREQ</name>
<dbReference type="Proteomes" id="UP000887564">
    <property type="component" value="Unplaced"/>
</dbReference>
<protein>
    <submittedName>
        <fullName evidence="2">Uncharacterized protein</fullName>
    </submittedName>
</protein>
<dbReference type="WBParaSite" id="PEQ_0001121001-mRNA-1">
    <property type="protein sequence ID" value="PEQ_0001121001-mRNA-1"/>
    <property type="gene ID" value="PEQ_0001121001"/>
</dbReference>